<sequence>MKFCKVCDNMYYLTVSDDELSQYCRNCGDTETNVSNLCIFSSEFSQSEEVNINRYTKLDPTLPRIDKMPCPNSDCETNKSKTPTEIILLRYDNTNMRYLYLCSTCDYVWKTDIKN</sequence>
<dbReference type="EMBL" id="MN740006">
    <property type="protein sequence ID" value="QHT83152.1"/>
    <property type="molecule type" value="Genomic_DNA"/>
</dbReference>
<dbReference type="Gene3D" id="2.20.25.10">
    <property type="match status" value="2"/>
</dbReference>
<evidence type="ECO:0008006" key="2">
    <source>
        <dbReference type="Google" id="ProtNLM"/>
    </source>
</evidence>
<organism evidence="1">
    <name type="scientific">viral metagenome</name>
    <dbReference type="NCBI Taxonomy" id="1070528"/>
    <lineage>
        <taxon>unclassified sequences</taxon>
        <taxon>metagenomes</taxon>
        <taxon>organismal metagenomes</taxon>
    </lineage>
</organism>
<evidence type="ECO:0000313" key="1">
    <source>
        <dbReference type="EMBL" id="QHT83152.1"/>
    </source>
</evidence>
<name>A0A6C0HR60_9ZZZZ</name>
<protein>
    <recommendedName>
        <fullName evidence="2">DNA-directed RNA polymerase M/15kDa subunit domain-containing protein</fullName>
    </recommendedName>
</protein>
<reference evidence="1" key="1">
    <citation type="journal article" date="2020" name="Nature">
        <title>Giant virus diversity and host interactions through global metagenomics.</title>
        <authorList>
            <person name="Schulz F."/>
            <person name="Roux S."/>
            <person name="Paez-Espino D."/>
            <person name="Jungbluth S."/>
            <person name="Walsh D.A."/>
            <person name="Denef V.J."/>
            <person name="McMahon K.D."/>
            <person name="Konstantinidis K.T."/>
            <person name="Eloe-Fadrosh E.A."/>
            <person name="Kyrpides N.C."/>
            <person name="Woyke T."/>
        </authorList>
    </citation>
    <scope>NUCLEOTIDE SEQUENCE</scope>
    <source>
        <strain evidence="1">GVMAG-M-3300023184-167</strain>
    </source>
</reference>
<dbReference type="AlphaFoldDB" id="A0A6C0HR60"/>
<dbReference type="SUPFAM" id="SSF57783">
    <property type="entry name" value="Zinc beta-ribbon"/>
    <property type="match status" value="1"/>
</dbReference>
<proteinExistence type="predicted"/>
<accession>A0A6C0HR60</accession>